<gene>
    <name evidence="1" type="ORF">HDE69_001889</name>
</gene>
<dbReference type="AlphaFoldDB" id="A0A7W8YS54"/>
<accession>A0A7W8YS54</accession>
<sequence length="117" mass="13370">MILHRMTLLAAIFLFSCSGTREPYYHGYVYDKITKKPLANILVKENTPGNPKSTFTDAKGYFKIENNTKFFSDLIFSDVNHLPDTIPTAWAQHGEKMNFTFVTSKLDTAFLLSKIKL</sequence>
<name>A0A7W8YS54_9SPHI</name>
<dbReference type="RefSeq" id="WP_183866851.1">
    <property type="nucleotide sequence ID" value="NZ_JACHCF010000004.1"/>
</dbReference>
<dbReference type="Proteomes" id="UP000537718">
    <property type="component" value="Unassembled WGS sequence"/>
</dbReference>
<dbReference type="SUPFAM" id="SSF49464">
    <property type="entry name" value="Carboxypeptidase regulatory domain-like"/>
    <property type="match status" value="1"/>
</dbReference>
<dbReference type="PROSITE" id="PS51257">
    <property type="entry name" value="PROKAR_LIPOPROTEIN"/>
    <property type="match status" value="1"/>
</dbReference>
<evidence type="ECO:0000313" key="2">
    <source>
        <dbReference type="Proteomes" id="UP000537718"/>
    </source>
</evidence>
<organism evidence="1 2">
    <name type="scientific">Pedobacter cryoconitis</name>
    <dbReference type="NCBI Taxonomy" id="188932"/>
    <lineage>
        <taxon>Bacteria</taxon>
        <taxon>Pseudomonadati</taxon>
        <taxon>Bacteroidota</taxon>
        <taxon>Sphingobacteriia</taxon>
        <taxon>Sphingobacteriales</taxon>
        <taxon>Sphingobacteriaceae</taxon>
        <taxon>Pedobacter</taxon>
    </lineage>
</organism>
<dbReference type="InterPro" id="IPR008969">
    <property type="entry name" value="CarboxyPept-like_regulatory"/>
</dbReference>
<evidence type="ECO:0008006" key="3">
    <source>
        <dbReference type="Google" id="ProtNLM"/>
    </source>
</evidence>
<evidence type="ECO:0000313" key="1">
    <source>
        <dbReference type="EMBL" id="MBB5620836.1"/>
    </source>
</evidence>
<dbReference type="EMBL" id="JACHCF010000004">
    <property type="protein sequence ID" value="MBB5620836.1"/>
    <property type="molecule type" value="Genomic_DNA"/>
</dbReference>
<proteinExistence type="predicted"/>
<dbReference type="Gene3D" id="2.60.40.1120">
    <property type="entry name" value="Carboxypeptidase-like, regulatory domain"/>
    <property type="match status" value="1"/>
</dbReference>
<reference evidence="1 2" key="1">
    <citation type="submission" date="2020-08" db="EMBL/GenBank/DDBJ databases">
        <title>Genomic Encyclopedia of Type Strains, Phase IV (KMG-V): Genome sequencing to study the core and pangenomes of soil and plant-associated prokaryotes.</title>
        <authorList>
            <person name="Whitman W."/>
        </authorList>
    </citation>
    <scope>NUCLEOTIDE SEQUENCE [LARGE SCALE GENOMIC DNA]</scope>
    <source>
        <strain evidence="1 2">MP7CTX6</strain>
    </source>
</reference>
<comment type="caution">
    <text evidence="1">The sequence shown here is derived from an EMBL/GenBank/DDBJ whole genome shotgun (WGS) entry which is preliminary data.</text>
</comment>
<protein>
    <recommendedName>
        <fullName evidence="3">Carboxypeptidase regulatory-like domain-containing protein</fullName>
    </recommendedName>
</protein>